<dbReference type="PANTHER" id="PTHR30337:SF0">
    <property type="entry name" value="NUCLEASE SBCCD SUBUNIT D"/>
    <property type="match status" value="1"/>
</dbReference>
<dbReference type="InterPro" id="IPR029052">
    <property type="entry name" value="Metallo-depent_PP-like"/>
</dbReference>
<dbReference type="GO" id="GO:0006310">
    <property type="term" value="P:DNA recombination"/>
    <property type="evidence" value="ECO:0007669"/>
    <property type="project" value="UniProtKB-KW"/>
</dbReference>
<reference evidence="11" key="1">
    <citation type="journal article" date="2013" name="Genome Announc.">
        <title>Whole-Genome Sequencing of Lactobacillus shenzhenensis Strain LY-73T.</title>
        <authorList>
            <person name="Lin Z."/>
            <person name="Liu Z."/>
            <person name="Yang R."/>
            <person name="Zou Y."/>
            <person name="Wan D."/>
            <person name="Chen J."/>
            <person name="Guo M."/>
            <person name="Zhao J."/>
            <person name="Fang C."/>
            <person name="Yang R."/>
            <person name="Liu F."/>
        </authorList>
    </citation>
    <scope>NUCLEOTIDE SEQUENCE [LARGE SCALE GENOMIC DNA]</scope>
    <source>
        <strain evidence="11">LY-73</strain>
    </source>
</reference>
<keyword evidence="7" id="KW-0233">DNA recombination</keyword>
<comment type="function">
    <text evidence="7">SbcCD cleaves DNA hairpin structures. These structures can inhibit DNA replication and are intermediates in certain DNA recombination reactions. The complex acts as a 3'-&gt;5' double strand exonuclease that can open hairpins. It also has a 5' single-strand endonuclease activity.</text>
</comment>
<evidence type="ECO:0000256" key="7">
    <source>
        <dbReference type="RuleBase" id="RU363069"/>
    </source>
</evidence>
<keyword evidence="5 7" id="KW-0378">Hydrolase</keyword>
<comment type="similarity">
    <text evidence="1 7">Belongs to the SbcD family.</text>
</comment>
<evidence type="ECO:0000256" key="2">
    <source>
        <dbReference type="ARBA" id="ARBA00011322"/>
    </source>
</evidence>
<dbReference type="Proteomes" id="UP000030647">
    <property type="component" value="Unassembled WGS sequence"/>
</dbReference>
<feature type="domain" description="Nuclease SbcCD subunit D C-terminal" evidence="9">
    <location>
        <begin position="265"/>
        <end position="354"/>
    </location>
</feature>
<sequence length="378" mass="42127">MVMVMRFLHTADWHIGKRLNSFDLLADQQAVFEQIRDVARSEHVDALVIAGDVYDRALANEESVEAVNGMIQTLNLTDQLPLLVISGNHDSPVRLGTGSPWFKATHYYLHTALAQAIDEPVTLGDTQFFLLPFWQPFAARQYFADDSLTTVPLAMAAIVQAMQAKFAPDKKHVLVAHLFAAGASQTDSETTSKVGGLDAVPVDLLQVFDYVALGHLHSHHALHDEKVRYSGSPLKFSASEAGDEKGVWIVDTTAGTVEWRPLTSPHDLQAITASFADLTKPDFLPPDAQDDYLAITLTDTQVIPNVMQILRGQYPHILEIKRAHGRARDDEAPVLTVQRHLDPQKLAADFYTEMQETPLTDRQTEWLKQTWAEMEAQE</sequence>
<dbReference type="EMBL" id="KI271587">
    <property type="protein sequence ID" value="ERL65342.1"/>
    <property type="molecule type" value="Genomic_DNA"/>
</dbReference>
<dbReference type="STRING" id="1231336.L248_2741"/>
<name>U4TVD0_9LACO</name>
<keyword evidence="11" id="KW-1185">Reference proteome</keyword>
<evidence type="ECO:0000259" key="8">
    <source>
        <dbReference type="Pfam" id="PF00149"/>
    </source>
</evidence>
<evidence type="ECO:0000256" key="6">
    <source>
        <dbReference type="ARBA" id="ARBA00022839"/>
    </source>
</evidence>
<dbReference type="NCBIfam" id="TIGR00619">
    <property type="entry name" value="sbcd"/>
    <property type="match status" value="1"/>
</dbReference>
<proteinExistence type="inferred from homology"/>
<dbReference type="InterPro" id="IPR050535">
    <property type="entry name" value="DNA_Repair-Maintenance_Comp"/>
</dbReference>
<gene>
    <name evidence="7" type="primary">sbcD</name>
    <name evidence="10" type="ORF">L248_2741</name>
</gene>
<dbReference type="InterPro" id="IPR004593">
    <property type="entry name" value="SbcD"/>
</dbReference>
<dbReference type="GO" id="GO:0008408">
    <property type="term" value="F:3'-5' exonuclease activity"/>
    <property type="evidence" value="ECO:0007669"/>
    <property type="project" value="InterPro"/>
</dbReference>
<dbReference type="InterPro" id="IPR041796">
    <property type="entry name" value="Mre11_N"/>
</dbReference>
<comment type="subunit">
    <text evidence="2 7">Heterodimer of SbcC and SbcD.</text>
</comment>
<dbReference type="InterPro" id="IPR026843">
    <property type="entry name" value="SbcD_C"/>
</dbReference>
<dbReference type="GO" id="GO:0006260">
    <property type="term" value="P:DNA replication"/>
    <property type="evidence" value="ECO:0007669"/>
    <property type="project" value="UniProtKB-KW"/>
</dbReference>
<evidence type="ECO:0000256" key="5">
    <source>
        <dbReference type="ARBA" id="ARBA00022801"/>
    </source>
</evidence>
<dbReference type="PANTHER" id="PTHR30337">
    <property type="entry name" value="COMPONENT OF ATP-DEPENDENT DSDNA EXONUCLEASE"/>
    <property type="match status" value="1"/>
</dbReference>
<feature type="domain" description="Calcineurin-like phosphoesterase" evidence="8">
    <location>
        <begin position="5"/>
        <end position="218"/>
    </location>
</feature>
<keyword evidence="4 7" id="KW-0540">Nuclease</keyword>
<dbReference type="eggNOG" id="COG0420">
    <property type="taxonomic scope" value="Bacteria"/>
</dbReference>
<keyword evidence="7" id="KW-0255">Endonuclease</keyword>
<dbReference type="Gene3D" id="3.60.21.10">
    <property type="match status" value="1"/>
</dbReference>
<dbReference type="InterPro" id="IPR004843">
    <property type="entry name" value="Calcineurin-like_PHP"/>
</dbReference>
<dbReference type="CDD" id="cd00840">
    <property type="entry name" value="MPP_Mre11_N"/>
    <property type="match status" value="1"/>
</dbReference>
<evidence type="ECO:0000256" key="4">
    <source>
        <dbReference type="ARBA" id="ARBA00022722"/>
    </source>
</evidence>
<dbReference type="SUPFAM" id="SSF56300">
    <property type="entry name" value="Metallo-dependent phosphatases"/>
    <property type="match status" value="1"/>
</dbReference>
<dbReference type="AlphaFoldDB" id="U4TVD0"/>
<keyword evidence="7" id="KW-0235">DNA replication</keyword>
<organism evidence="10 11">
    <name type="scientific">Schleiferilactobacillus shenzhenensis LY-73</name>
    <dbReference type="NCBI Taxonomy" id="1231336"/>
    <lineage>
        <taxon>Bacteria</taxon>
        <taxon>Bacillati</taxon>
        <taxon>Bacillota</taxon>
        <taxon>Bacilli</taxon>
        <taxon>Lactobacillales</taxon>
        <taxon>Lactobacillaceae</taxon>
        <taxon>Schleiferilactobacillus</taxon>
    </lineage>
</organism>
<accession>U4TVD0</accession>
<keyword evidence="6 7" id="KW-0269">Exonuclease</keyword>
<dbReference type="Pfam" id="PF00149">
    <property type="entry name" value="Metallophos"/>
    <property type="match status" value="1"/>
</dbReference>
<evidence type="ECO:0000256" key="3">
    <source>
        <dbReference type="ARBA" id="ARBA00013365"/>
    </source>
</evidence>
<dbReference type="Pfam" id="PF12320">
    <property type="entry name" value="SbcD_C"/>
    <property type="match status" value="1"/>
</dbReference>
<evidence type="ECO:0000313" key="11">
    <source>
        <dbReference type="Proteomes" id="UP000030647"/>
    </source>
</evidence>
<dbReference type="HOGENOM" id="CLU_038045_0_1_9"/>
<evidence type="ECO:0000259" key="9">
    <source>
        <dbReference type="Pfam" id="PF12320"/>
    </source>
</evidence>
<protein>
    <recommendedName>
        <fullName evidence="3 7">Nuclease SbcCD subunit D</fullName>
    </recommendedName>
</protein>
<evidence type="ECO:0000313" key="10">
    <source>
        <dbReference type="EMBL" id="ERL65342.1"/>
    </source>
</evidence>
<evidence type="ECO:0000256" key="1">
    <source>
        <dbReference type="ARBA" id="ARBA00010555"/>
    </source>
</evidence>
<dbReference type="GO" id="GO:0004519">
    <property type="term" value="F:endonuclease activity"/>
    <property type="evidence" value="ECO:0007669"/>
    <property type="project" value="UniProtKB-KW"/>
</dbReference>